<proteinExistence type="predicted"/>
<dbReference type="EMBL" id="GISG01119284">
    <property type="protein sequence ID" value="MBA4640448.1"/>
    <property type="molecule type" value="Transcribed_RNA"/>
</dbReference>
<dbReference type="AlphaFoldDB" id="A0A7C9DKA8"/>
<accession>A0A7C9DKA8</accession>
<protein>
    <submittedName>
        <fullName evidence="1">Uncharacterized protein</fullName>
    </submittedName>
</protein>
<name>A0A7C9DKA8_OPUST</name>
<sequence length="101" mass="11529">MPLIYVMNNIKWKLKPGVYLHYHSKMSQIRGHFNYPLQESTANSTRRKYAEDQNTFPCNSLTEESPRCTVCFKGGQKGQEKSIRRGICRSNLASPSANTTS</sequence>
<reference evidence="1" key="2">
    <citation type="submission" date="2020-07" db="EMBL/GenBank/DDBJ databases">
        <authorList>
            <person name="Vera ALvarez R."/>
            <person name="Arias-Moreno D.M."/>
            <person name="Jimenez-Jacinto V."/>
            <person name="Jimenez-Bremont J.F."/>
            <person name="Swaminathan K."/>
            <person name="Moose S.P."/>
            <person name="Guerrero-Gonzalez M.L."/>
            <person name="Marino-Ramirez L."/>
            <person name="Landsman D."/>
            <person name="Rodriguez-Kessler M."/>
            <person name="Delgado-Sanchez P."/>
        </authorList>
    </citation>
    <scope>NUCLEOTIDE SEQUENCE</scope>
    <source>
        <tissue evidence="1">Cladode</tissue>
    </source>
</reference>
<organism evidence="1">
    <name type="scientific">Opuntia streptacantha</name>
    <name type="common">Prickly pear cactus</name>
    <name type="synonym">Opuntia cardona</name>
    <dbReference type="NCBI Taxonomy" id="393608"/>
    <lineage>
        <taxon>Eukaryota</taxon>
        <taxon>Viridiplantae</taxon>
        <taxon>Streptophyta</taxon>
        <taxon>Embryophyta</taxon>
        <taxon>Tracheophyta</taxon>
        <taxon>Spermatophyta</taxon>
        <taxon>Magnoliopsida</taxon>
        <taxon>eudicotyledons</taxon>
        <taxon>Gunneridae</taxon>
        <taxon>Pentapetalae</taxon>
        <taxon>Caryophyllales</taxon>
        <taxon>Cactineae</taxon>
        <taxon>Cactaceae</taxon>
        <taxon>Opuntioideae</taxon>
        <taxon>Opuntia</taxon>
    </lineage>
</organism>
<evidence type="ECO:0000313" key="1">
    <source>
        <dbReference type="EMBL" id="MBA4640448.1"/>
    </source>
</evidence>
<reference evidence="1" key="1">
    <citation type="journal article" date="2013" name="J. Plant Res.">
        <title>Effect of fungi and light on seed germination of three Opuntia species from semiarid lands of central Mexico.</title>
        <authorList>
            <person name="Delgado-Sanchez P."/>
            <person name="Jimenez-Bremont J.F."/>
            <person name="Guerrero-Gonzalez Mde L."/>
            <person name="Flores J."/>
        </authorList>
    </citation>
    <scope>NUCLEOTIDE SEQUENCE</scope>
    <source>
        <tissue evidence="1">Cladode</tissue>
    </source>
</reference>